<evidence type="ECO:0000256" key="2">
    <source>
        <dbReference type="ARBA" id="ARBA00009726"/>
    </source>
</evidence>
<dbReference type="InterPro" id="IPR011527">
    <property type="entry name" value="ABC1_TM_dom"/>
</dbReference>
<evidence type="ECO:0000313" key="11">
    <source>
        <dbReference type="EMBL" id="KAJ7372802.1"/>
    </source>
</evidence>
<dbReference type="Proteomes" id="UP001163046">
    <property type="component" value="Unassembled WGS sequence"/>
</dbReference>
<dbReference type="SUPFAM" id="SSF90123">
    <property type="entry name" value="ABC transporter transmembrane region"/>
    <property type="match status" value="1"/>
</dbReference>
<evidence type="ECO:0000259" key="10">
    <source>
        <dbReference type="PROSITE" id="PS50929"/>
    </source>
</evidence>
<keyword evidence="12" id="KW-1185">Reference proteome</keyword>
<comment type="similarity">
    <text evidence="2">Belongs to the ABC transporter superfamily. ABCC family. Conjugate transporter (TC 3.A.1.208) subfamily.</text>
</comment>
<evidence type="ECO:0000256" key="1">
    <source>
        <dbReference type="ARBA" id="ARBA00004141"/>
    </source>
</evidence>
<evidence type="ECO:0000256" key="9">
    <source>
        <dbReference type="SAM" id="Phobius"/>
    </source>
</evidence>
<evidence type="ECO:0000256" key="8">
    <source>
        <dbReference type="ARBA" id="ARBA00023136"/>
    </source>
</evidence>
<keyword evidence="8 9" id="KW-0472">Membrane</keyword>
<comment type="caution">
    <text evidence="11">The sequence shown here is derived from an EMBL/GenBank/DDBJ whole genome shotgun (WGS) entry which is preliminary data.</text>
</comment>
<dbReference type="PROSITE" id="PS50929">
    <property type="entry name" value="ABC_TM1F"/>
    <property type="match status" value="1"/>
</dbReference>
<keyword evidence="3" id="KW-0813">Transport</keyword>
<feature type="transmembrane region" description="Helical" evidence="9">
    <location>
        <begin position="20"/>
        <end position="38"/>
    </location>
</feature>
<comment type="subcellular location">
    <subcellularLocation>
        <location evidence="1">Membrane</location>
        <topology evidence="1">Multi-pass membrane protein</topology>
    </subcellularLocation>
</comment>
<dbReference type="Gene3D" id="1.20.1560.10">
    <property type="entry name" value="ABC transporter type 1, transmembrane domain"/>
    <property type="match status" value="1"/>
</dbReference>
<dbReference type="GO" id="GO:0005524">
    <property type="term" value="F:ATP binding"/>
    <property type="evidence" value="ECO:0007669"/>
    <property type="project" value="UniProtKB-KW"/>
</dbReference>
<dbReference type="InterPro" id="IPR036640">
    <property type="entry name" value="ABC1_TM_sf"/>
</dbReference>
<dbReference type="GO" id="GO:0016020">
    <property type="term" value="C:membrane"/>
    <property type="evidence" value="ECO:0007669"/>
    <property type="project" value="UniProtKB-SubCell"/>
</dbReference>
<dbReference type="GO" id="GO:0140359">
    <property type="term" value="F:ABC-type transporter activity"/>
    <property type="evidence" value="ECO:0007669"/>
    <property type="project" value="InterPro"/>
</dbReference>
<protein>
    <recommendedName>
        <fullName evidence="10">ABC transmembrane type-1 domain-containing protein</fullName>
    </recommendedName>
</protein>
<keyword evidence="7 9" id="KW-1133">Transmembrane helix</keyword>
<name>A0A9W9Z0F7_9CNID</name>
<dbReference type="PANTHER" id="PTHR24223:SF456">
    <property type="entry name" value="MULTIDRUG RESISTANCE-ASSOCIATED PROTEIN LETHAL(2)03659"/>
    <property type="match status" value="1"/>
</dbReference>
<evidence type="ECO:0000256" key="6">
    <source>
        <dbReference type="ARBA" id="ARBA00022840"/>
    </source>
</evidence>
<evidence type="ECO:0000256" key="4">
    <source>
        <dbReference type="ARBA" id="ARBA00022692"/>
    </source>
</evidence>
<proteinExistence type="inferred from homology"/>
<evidence type="ECO:0000256" key="3">
    <source>
        <dbReference type="ARBA" id="ARBA00022448"/>
    </source>
</evidence>
<organism evidence="11 12">
    <name type="scientific">Desmophyllum pertusum</name>
    <dbReference type="NCBI Taxonomy" id="174260"/>
    <lineage>
        <taxon>Eukaryota</taxon>
        <taxon>Metazoa</taxon>
        <taxon>Cnidaria</taxon>
        <taxon>Anthozoa</taxon>
        <taxon>Hexacorallia</taxon>
        <taxon>Scleractinia</taxon>
        <taxon>Caryophylliina</taxon>
        <taxon>Caryophylliidae</taxon>
        <taxon>Desmophyllum</taxon>
    </lineage>
</organism>
<accession>A0A9W9Z0F7</accession>
<gene>
    <name evidence="11" type="ORF">OS493_016721</name>
</gene>
<keyword evidence="6" id="KW-0067">ATP-binding</keyword>
<reference evidence="11" key="1">
    <citation type="submission" date="2023-01" db="EMBL/GenBank/DDBJ databases">
        <title>Genome assembly of the deep-sea coral Lophelia pertusa.</title>
        <authorList>
            <person name="Herrera S."/>
            <person name="Cordes E."/>
        </authorList>
    </citation>
    <scope>NUCLEOTIDE SEQUENCE</scope>
    <source>
        <strain evidence="11">USNM1676648</strain>
        <tissue evidence="11">Polyp</tissue>
    </source>
</reference>
<feature type="domain" description="ABC transmembrane type-1" evidence="10">
    <location>
        <begin position="110"/>
        <end position="215"/>
    </location>
</feature>
<keyword evidence="5" id="KW-0547">Nucleotide-binding</keyword>
<dbReference type="OrthoDB" id="6500128at2759"/>
<dbReference type="PANTHER" id="PTHR24223">
    <property type="entry name" value="ATP-BINDING CASSETTE SUB-FAMILY C"/>
    <property type="match status" value="1"/>
</dbReference>
<dbReference type="EMBL" id="MU826834">
    <property type="protein sequence ID" value="KAJ7372802.1"/>
    <property type="molecule type" value="Genomic_DNA"/>
</dbReference>
<evidence type="ECO:0000313" key="12">
    <source>
        <dbReference type="Proteomes" id="UP001163046"/>
    </source>
</evidence>
<feature type="transmembrane region" description="Helical" evidence="9">
    <location>
        <begin position="142"/>
        <end position="161"/>
    </location>
</feature>
<dbReference type="InterPro" id="IPR050173">
    <property type="entry name" value="ABC_transporter_C-like"/>
</dbReference>
<evidence type="ECO:0000256" key="7">
    <source>
        <dbReference type="ARBA" id="ARBA00022989"/>
    </source>
</evidence>
<sequence>MTKKGYSKVPGQDTTDQHEIYHPLTTANIFSMFTFWWLNDMFRKGNQRPLQQSDFLPLHEQDRTRDLTERLQNQWNSDMERCNKEGTKPKLWQTVIKIISFKEMCITSSLALLESVGRVTQPLLIGIIVHYLRFGNENSSHLYLCAGLMALNSLFYIFIHFNDFNLELLGMKLRSALQGIIYLKITLISQRTLQEATTGHVIDLISNDLQRIEDVPLVADIFYGFNWLKHHLSCV</sequence>
<keyword evidence="4 9" id="KW-0812">Transmembrane</keyword>
<dbReference type="AlphaFoldDB" id="A0A9W9Z0F7"/>
<evidence type="ECO:0000256" key="5">
    <source>
        <dbReference type="ARBA" id="ARBA00022741"/>
    </source>
</evidence>